<feature type="chain" id="PRO_5041325826" evidence="2">
    <location>
        <begin position="21"/>
        <end position="234"/>
    </location>
</feature>
<keyword evidence="4" id="KW-1185">Reference proteome</keyword>
<reference evidence="3 4" key="1">
    <citation type="submission" date="2021-07" db="EMBL/GenBank/DDBJ databases">
        <title>Genome data of Colletotrichum spaethianum.</title>
        <authorList>
            <person name="Utami Y.D."/>
            <person name="Hiruma K."/>
        </authorList>
    </citation>
    <scope>NUCLEOTIDE SEQUENCE [LARGE SCALE GENOMIC DNA]</scope>
    <source>
        <strain evidence="3 4">MAFF 242679</strain>
    </source>
</reference>
<keyword evidence="1" id="KW-0812">Transmembrane</keyword>
<dbReference type="AlphaFoldDB" id="A0AA37GE93"/>
<organism evidence="3 4">
    <name type="scientific">Colletotrichum liriopes</name>
    <dbReference type="NCBI Taxonomy" id="708192"/>
    <lineage>
        <taxon>Eukaryota</taxon>
        <taxon>Fungi</taxon>
        <taxon>Dikarya</taxon>
        <taxon>Ascomycota</taxon>
        <taxon>Pezizomycotina</taxon>
        <taxon>Sordariomycetes</taxon>
        <taxon>Hypocreomycetidae</taxon>
        <taxon>Glomerellales</taxon>
        <taxon>Glomerellaceae</taxon>
        <taxon>Colletotrichum</taxon>
        <taxon>Colletotrichum spaethianum species complex</taxon>
    </lineage>
</organism>
<proteinExistence type="predicted"/>
<feature type="signal peptide" evidence="2">
    <location>
        <begin position="1"/>
        <end position="20"/>
    </location>
</feature>
<dbReference type="EMBL" id="BPPX01000003">
    <property type="protein sequence ID" value="GJC78803.1"/>
    <property type="molecule type" value="Genomic_DNA"/>
</dbReference>
<name>A0AA37GE93_9PEZI</name>
<keyword evidence="2" id="KW-0732">Signal</keyword>
<evidence type="ECO:0000256" key="2">
    <source>
        <dbReference type="SAM" id="SignalP"/>
    </source>
</evidence>
<evidence type="ECO:0000313" key="4">
    <source>
        <dbReference type="Proteomes" id="UP001055172"/>
    </source>
</evidence>
<feature type="transmembrane region" description="Helical" evidence="1">
    <location>
        <begin position="156"/>
        <end position="177"/>
    </location>
</feature>
<comment type="caution">
    <text evidence="3">The sequence shown here is derived from an EMBL/GenBank/DDBJ whole genome shotgun (WGS) entry which is preliminary data.</text>
</comment>
<protein>
    <submittedName>
        <fullName evidence="3">Uncharacterized protein</fullName>
    </submittedName>
</protein>
<feature type="transmembrane region" description="Helical" evidence="1">
    <location>
        <begin position="197"/>
        <end position="221"/>
    </location>
</feature>
<dbReference type="Proteomes" id="UP001055172">
    <property type="component" value="Unassembled WGS sequence"/>
</dbReference>
<evidence type="ECO:0000256" key="1">
    <source>
        <dbReference type="SAM" id="Phobius"/>
    </source>
</evidence>
<gene>
    <name evidence="3" type="ORF">ColLi_01641</name>
</gene>
<accession>A0AA37GE93</accession>
<sequence>MKFLNIGLVALSSLFATTYAAPASNGLLPDLKVPEVPKVPSTEILDKRAQVVHTKVQYTIVEVRKHCSAINSTVDGASGGQVTEKKEDIIKLVKSEVTIIISLIHSLVGEVVELLGETVEIVGEEKEQIISLVLELVFEILYTLKNVIKVLGINELGIFELLGPLVFVLLTVVFHLLTSLNGLIEGLLKLVLSTLGGVIGLLLEVLNGLLPTVLGLVGGILNKLDLGGLLCSIL</sequence>
<keyword evidence="1" id="KW-1133">Transmembrane helix</keyword>
<evidence type="ECO:0000313" key="3">
    <source>
        <dbReference type="EMBL" id="GJC78803.1"/>
    </source>
</evidence>
<keyword evidence="1" id="KW-0472">Membrane</keyword>